<evidence type="ECO:0000313" key="1">
    <source>
        <dbReference type="EMBL" id="KAK1859547.1"/>
    </source>
</evidence>
<keyword evidence="2" id="KW-1185">Reference proteome</keyword>
<protein>
    <submittedName>
        <fullName evidence="1">Uncharacterized protein</fullName>
    </submittedName>
</protein>
<proteinExistence type="predicted"/>
<reference evidence="1" key="1">
    <citation type="submission" date="2019-11" db="EMBL/GenBank/DDBJ databases">
        <title>Nori genome reveals adaptations in red seaweeds to the harsh intertidal environment.</title>
        <authorList>
            <person name="Wang D."/>
            <person name="Mao Y."/>
        </authorList>
    </citation>
    <scope>NUCLEOTIDE SEQUENCE</scope>
    <source>
        <tissue evidence="1">Gametophyte</tissue>
    </source>
</reference>
<comment type="caution">
    <text evidence="1">The sequence shown here is derived from an EMBL/GenBank/DDBJ whole genome shotgun (WGS) entry which is preliminary data.</text>
</comment>
<name>A0ACC3BNQ8_PYRYE</name>
<evidence type="ECO:0000313" key="2">
    <source>
        <dbReference type="Proteomes" id="UP000798662"/>
    </source>
</evidence>
<dbReference type="Proteomes" id="UP000798662">
    <property type="component" value="Chromosome 1"/>
</dbReference>
<accession>A0ACC3BNQ8</accession>
<organism evidence="1 2">
    <name type="scientific">Pyropia yezoensis</name>
    <name type="common">Susabi-nori</name>
    <name type="synonym">Porphyra yezoensis</name>
    <dbReference type="NCBI Taxonomy" id="2788"/>
    <lineage>
        <taxon>Eukaryota</taxon>
        <taxon>Rhodophyta</taxon>
        <taxon>Bangiophyceae</taxon>
        <taxon>Bangiales</taxon>
        <taxon>Bangiaceae</taxon>
        <taxon>Pyropia</taxon>
    </lineage>
</organism>
<dbReference type="EMBL" id="CM020618">
    <property type="protein sequence ID" value="KAK1859547.1"/>
    <property type="molecule type" value="Genomic_DNA"/>
</dbReference>
<sequence length="842" mass="82819">MPPPRASYLDCDGALKHGCRFVAASFRPAHGSAGSARSGGGIDLQLALPGTPPLGAGTSAVVYPVAYYGVPAAAKVVHAGPASADTAFALAWADNELRVHPPLRHGGVVSLWDYTHVPADGRHMLVMERAEGGSVGELLATAAAAGRPVAAAAVLDVAVQVSDALAYLHDRARVVHGDIKPANILLFSPSRPAVDVTARSVGLQPGTVVKVGDFGLATSRDGNAGPTIPGCTPQFLAPEGAVDAVGGDGTGAARSPARDVYAFGVVLFLLVVCPAVREGGWGGGCRASVAGPSSHRSAGGVTAAQLAALAPVWPPVARSVAGTPADRTALEAVERIARAALAPRPADRPTARQLRGWFACHRARHALASRPTGVGGAAVGAAAGGGVADVEATAAVRESVVQAVWEAAAAAYGSSSGRRAEDVAVCVDAGLAGALQLRPIPMGATPPPVAGAGRPVWLGRRPPHVARTPPASAAAVGAATPSEAPSPPAPQPASSSSMGGVAGGAAAPRAAVGLPTSLAGRVTAVAPAAELEDDDGDADDAPGADQEETNRGGRVAARAVAGARSALRAVRSAAAATRVGHGAVLLRLSQRRADCGRGREPPSVRTPWGAAEAATAGSRSAAAEESLAGSRSVSAADTLPSAPAAVPAAAPPANLAGALERRPAPAESSTDAAERLAAVAERMAAAAERTATATERMAAAKRAAASPPLPPQWGRLGPYRREAVDGRGVPQSPVASFRAAGASAVDVVSKGGGGGSSGGCSGRPPTPLGAPLFSGLEATALPAALSFVSDVVVGEASGGSSAWGGAGPATDAAGTDEEAGSGGGGRDRSDPAWSGWPSGEDG</sequence>
<gene>
    <name evidence="1" type="ORF">I4F81_002142</name>
</gene>